<name>A0A4D9FAC9_9SAUR</name>
<accession>A0A4D9FAC9</accession>
<reference evidence="1 2" key="1">
    <citation type="submission" date="2019-04" db="EMBL/GenBank/DDBJ databases">
        <title>Draft genome of the big-headed turtle Platysternon megacephalum.</title>
        <authorList>
            <person name="Gong S."/>
        </authorList>
    </citation>
    <scope>NUCLEOTIDE SEQUENCE [LARGE SCALE GENOMIC DNA]</scope>
    <source>
        <strain evidence="1">DO16091913</strain>
        <tissue evidence="1">Muscle</tissue>
    </source>
</reference>
<keyword evidence="1" id="KW-0378">Hydrolase</keyword>
<dbReference type="EMBL" id="QXTE01000007">
    <property type="protein sequence ID" value="TFK14850.1"/>
    <property type="molecule type" value="Genomic_DNA"/>
</dbReference>
<gene>
    <name evidence="1" type="ORF">DR999_PMT01550</name>
</gene>
<sequence length="80" mass="8827">MAGCGLSEDAFFSSFFYNYTSSWESSYNQQGWGRGGEKINTREYTIELVDAVMAICTIRSASTGSRFKKSVSSVVELTAN</sequence>
<evidence type="ECO:0000313" key="2">
    <source>
        <dbReference type="Proteomes" id="UP000297703"/>
    </source>
</evidence>
<organism evidence="1 2">
    <name type="scientific">Platysternon megacephalum</name>
    <name type="common">big-headed turtle</name>
    <dbReference type="NCBI Taxonomy" id="55544"/>
    <lineage>
        <taxon>Eukaryota</taxon>
        <taxon>Metazoa</taxon>
        <taxon>Chordata</taxon>
        <taxon>Craniata</taxon>
        <taxon>Vertebrata</taxon>
        <taxon>Euteleostomi</taxon>
        <taxon>Archelosauria</taxon>
        <taxon>Testudinata</taxon>
        <taxon>Testudines</taxon>
        <taxon>Cryptodira</taxon>
        <taxon>Durocryptodira</taxon>
        <taxon>Testudinoidea</taxon>
        <taxon>Platysternidae</taxon>
        <taxon>Platysternon</taxon>
    </lineage>
</organism>
<dbReference type="Proteomes" id="UP000297703">
    <property type="component" value="Unassembled WGS sequence"/>
</dbReference>
<proteinExistence type="predicted"/>
<dbReference type="GO" id="GO:0016787">
    <property type="term" value="F:hydrolase activity"/>
    <property type="evidence" value="ECO:0007669"/>
    <property type="project" value="UniProtKB-KW"/>
</dbReference>
<dbReference type="AlphaFoldDB" id="A0A4D9FAC9"/>
<evidence type="ECO:0000313" key="1">
    <source>
        <dbReference type="EMBL" id="TFK14850.1"/>
    </source>
</evidence>
<reference evidence="1 2" key="2">
    <citation type="submission" date="2019-04" db="EMBL/GenBank/DDBJ databases">
        <title>The genome sequence of big-headed turtle.</title>
        <authorList>
            <person name="Gong S."/>
        </authorList>
    </citation>
    <scope>NUCLEOTIDE SEQUENCE [LARGE SCALE GENOMIC DNA]</scope>
    <source>
        <strain evidence="1">DO16091913</strain>
        <tissue evidence="1">Muscle</tissue>
    </source>
</reference>
<protein>
    <submittedName>
        <fullName evidence="1">Fatty acyl-CoA hydrolase, medium chain-like</fullName>
    </submittedName>
</protein>
<keyword evidence="2" id="KW-1185">Reference proteome</keyword>
<comment type="caution">
    <text evidence="1">The sequence shown here is derived from an EMBL/GenBank/DDBJ whole genome shotgun (WGS) entry which is preliminary data.</text>
</comment>